<protein>
    <submittedName>
        <fullName evidence="1">Uncharacterized protein</fullName>
    </submittedName>
</protein>
<dbReference type="EMBL" id="MTSE01000068">
    <property type="protein sequence ID" value="OUJ67713.1"/>
    <property type="molecule type" value="Genomic_DNA"/>
</dbReference>
<dbReference type="Proteomes" id="UP000194873">
    <property type="component" value="Unassembled WGS sequence"/>
</dbReference>
<evidence type="ECO:0000313" key="2">
    <source>
        <dbReference type="Proteomes" id="UP000194873"/>
    </source>
</evidence>
<keyword evidence="2" id="KW-1185">Reference proteome</keyword>
<reference evidence="1 2" key="1">
    <citation type="submission" date="2017-01" db="EMBL/GenBank/DDBJ databases">
        <title>A new Hymenobacter.</title>
        <authorList>
            <person name="Liang Y."/>
            <person name="Feng F."/>
        </authorList>
    </citation>
    <scope>NUCLEOTIDE SEQUENCE [LARGE SCALE GENOMIC DNA]</scope>
    <source>
        <strain evidence="1">MIMBbqt21</strain>
    </source>
</reference>
<dbReference type="RefSeq" id="WP_143436780.1">
    <property type="nucleotide sequence ID" value="NZ_MTSE01000068.1"/>
</dbReference>
<organism evidence="1 2">
    <name type="scientific">Hymenobacter crusticola</name>
    <dbReference type="NCBI Taxonomy" id="1770526"/>
    <lineage>
        <taxon>Bacteria</taxon>
        <taxon>Pseudomonadati</taxon>
        <taxon>Bacteroidota</taxon>
        <taxon>Cytophagia</taxon>
        <taxon>Cytophagales</taxon>
        <taxon>Hymenobacteraceae</taxon>
        <taxon>Hymenobacter</taxon>
    </lineage>
</organism>
<dbReference type="OrthoDB" id="1826057at2"/>
<name>A0A243W538_9BACT</name>
<sequence length="141" mass="16525">MIKPIPPPQGETSEARQWVAEQLNLPYHTGMQDWPWEVADSEHLDDYLQLYARAADAERVVIMEMLLQAATEQPNPEKLRLAWVKVEALLNQNPHLHASTAQYWCIWGYKEQDLDVYGFSVSPYVRAWWRANYPVPNDWTE</sequence>
<gene>
    <name evidence="1" type="ORF">BXP70_28685</name>
</gene>
<evidence type="ECO:0000313" key="1">
    <source>
        <dbReference type="EMBL" id="OUJ67713.1"/>
    </source>
</evidence>
<accession>A0A243W538</accession>
<comment type="caution">
    <text evidence="1">The sequence shown here is derived from an EMBL/GenBank/DDBJ whole genome shotgun (WGS) entry which is preliminary data.</text>
</comment>
<proteinExistence type="predicted"/>
<dbReference type="AlphaFoldDB" id="A0A243W538"/>